<dbReference type="GO" id="GO:0031179">
    <property type="term" value="P:peptide modification"/>
    <property type="evidence" value="ECO:0007669"/>
    <property type="project" value="InterPro"/>
</dbReference>
<dbReference type="CDD" id="cd04434">
    <property type="entry name" value="LanC_like"/>
    <property type="match status" value="1"/>
</dbReference>
<evidence type="ECO:0000313" key="1">
    <source>
        <dbReference type="EMBL" id="EHO16733.1"/>
    </source>
</evidence>
<dbReference type="SMART" id="SM01260">
    <property type="entry name" value="LANC_like"/>
    <property type="match status" value="1"/>
</dbReference>
<organism evidence="1 2">
    <name type="scientific">Stomatobaculum longum</name>
    <dbReference type="NCBI Taxonomy" id="796942"/>
    <lineage>
        <taxon>Bacteria</taxon>
        <taxon>Bacillati</taxon>
        <taxon>Bacillota</taxon>
        <taxon>Clostridia</taxon>
        <taxon>Lachnospirales</taxon>
        <taxon>Lachnospiraceae</taxon>
        <taxon>Stomatobaculum</taxon>
    </lineage>
</organism>
<dbReference type="GeneID" id="86941175"/>
<dbReference type="Pfam" id="PF05147">
    <property type="entry name" value="LANC_like"/>
    <property type="match status" value="2"/>
</dbReference>
<comment type="caution">
    <text evidence="1">The sequence shown here is derived from an EMBL/GenBank/DDBJ whole genome shotgun (WGS) entry which is preliminary data.</text>
</comment>
<sequence length="468" mass="51761">MKAQTVKSLIKPMFRMPAKEDYLKAALRVARWLRANAERTEAGIHWFEDPMHPEGETVMGEFSVYSGMPGPILFLLELSKITGDFSWREEACLAADYLLANFDEGRKMQTDMGVPGSEIGPISGTAGLSFVFTELGKATGEQKYLDFAAAETEKIAALAKRVGEGVEWLGEPGGISYDAGIALYLLYEAKVFGREDWRALAILAAKRLLEQAVKTEGGAYKWRTITVPNIGIDDGGEMPNFFYGTAGTAYVLARFFEETGEPAFLEAAERGAAYIERICIREGEKVLTPFCLPNPEQIYFLGMCNGFAGTVKLFYLLSRIKETGCKSPDAYGDFAVRMIEGIIAAGAPEVHFKGYWNVVCMCCGTASLLNTLTGFYLATGERKYAELAERSGRYLLGQFTDLGEEQGCWFQSWHRIEPWKVDARIGYYDGNAGEAMQLLELYAALCGNFRAVRFPDDPFPAVGSVAQR</sequence>
<reference evidence="1 2" key="1">
    <citation type="submission" date="2011-10" db="EMBL/GenBank/DDBJ databases">
        <title>The Genome Sequence of Lachnospiraceae bacterium ACC2.</title>
        <authorList>
            <consortium name="The Broad Institute Genome Sequencing Platform"/>
            <person name="Earl A."/>
            <person name="Ward D."/>
            <person name="Feldgarden M."/>
            <person name="Gevers D."/>
            <person name="Sizova M."/>
            <person name="Hazen A."/>
            <person name="Epstein S."/>
            <person name="Young S.K."/>
            <person name="Zeng Q."/>
            <person name="Gargeya S."/>
            <person name="Fitzgerald M."/>
            <person name="Haas B."/>
            <person name="Abouelleil A."/>
            <person name="Alvarado L."/>
            <person name="Arachchi H.M."/>
            <person name="Berlin A."/>
            <person name="Brown A."/>
            <person name="Chapman S.B."/>
            <person name="Chen Z."/>
            <person name="Dunbar C."/>
            <person name="Freedman E."/>
            <person name="Gearin G."/>
            <person name="Goldberg J."/>
            <person name="Griggs A."/>
            <person name="Gujja S."/>
            <person name="Heiman D."/>
            <person name="Howarth C."/>
            <person name="Larson L."/>
            <person name="Lui A."/>
            <person name="MacDonald P.J.P."/>
            <person name="Montmayeur A."/>
            <person name="Murphy C."/>
            <person name="Neiman D."/>
            <person name="Pearson M."/>
            <person name="Priest M."/>
            <person name="Roberts A."/>
            <person name="Saif S."/>
            <person name="Shea T."/>
            <person name="Shenoy N."/>
            <person name="Sisk P."/>
            <person name="Stolte C."/>
            <person name="Sykes S."/>
            <person name="Wortman J."/>
            <person name="Nusbaum C."/>
            <person name="Birren B."/>
        </authorList>
    </citation>
    <scope>NUCLEOTIDE SEQUENCE [LARGE SCALE GENOMIC DNA]</scope>
    <source>
        <strain evidence="1 2">ACC2</strain>
    </source>
</reference>
<evidence type="ECO:0000313" key="2">
    <source>
        <dbReference type="Proteomes" id="UP000018466"/>
    </source>
</evidence>
<keyword evidence="2" id="KW-1185">Reference proteome</keyword>
<accession>A0AA36Y4V4</accession>
<dbReference type="Proteomes" id="UP000018466">
    <property type="component" value="Unassembled WGS sequence"/>
</dbReference>
<dbReference type="InterPro" id="IPR007822">
    <property type="entry name" value="LANC-like"/>
</dbReference>
<dbReference type="Gene3D" id="1.50.10.20">
    <property type="match status" value="1"/>
</dbReference>
<evidence type="ECO:0008006" key="3">
    <source>
        <dbReference type="Google" id="ProtNLM"/>
    </source>
</evidence>
<name>A0AA36Y4V4_9FIRM</name>
<dbReference type="AlphaFoldDB" id="A0AA36Y4V4"/>
<dbReference type="SUPFAM" id="SSF158745">
    <property type="entry name" value="LanC-like"/>
    <property type="match status" value="1"/>
</dbReference>
<gene>
    <name evidence="1" type="ORF">HMPREF9623_01432</name>
</gene>
<proteinExistence type="predicted"/>
<dbReference type="RefSeq" id="WP_009533264.1">
    <property type="nucleotide sequence ID" value="NZ_JH590863.1"/>
</dbReference>
<protein>
    <recommendedName>
        <fullName evidence="3">Lanthionine synthetase C-like protein</fullName>
    </recommendedName>
</protein>
<dbReference type="EMBL" id="AGEL01000007">
    <property type="protein sequence ID" value="EHO16733.1"/>
    <property type="molecule type" value="Genomic_DNA"/>
</dbReference>